<proteinExistence type="predicted"/>
<name>A0A1I2T0A8_9FIRM</name>
<dbReference type="SUPFAM" id="SSF81624">
    <property type="entry name" value="N-terminal domain of MutM-like DNA repair proteins"/>
    <property type="match status" value="1"/>
</dbReference>
<organism evidence="2 3">
    <name type="scientific">Desulfotruncus arcticus DSM 17038</name>
    <dbReference type="NCBI Taxonomy" id="1121424"/>
    <lineage>
        <taxon>Bacteria</taxon>
        <taxon>Bacillati</taxon>
        <taxon>Bacillota</taxon>
        <taxon>Clostridia</taxon>
        <taxon>Eubacteriales</taxon>
        <taxon>Desulfallaceae</taxon>
        <taxon>Desulfotruncus</taxon>
    </lineage>
</organism>
<evidence type="ECO:0000313" key="2">
    <source>
        <dbReference type="EMBL" id="SFG58278.1"/>
    </source>
</evidence>
<dbReference type="GO" id="GO:0003906">
    <property type="term" value="F:DNA-(apurinic or apyrimidinic site) endonuclease activity"/>
    <property type="evidence" value="ECO:0007669"/>
    <property type="project" value="InterPro"/>
</dbReference>
<dbReference type="Gene3D" id="3.20.190.10">
    <property type="entry name" value="MutM-like, N-terminal"/>
    <property type="match status" value="1"/>
</dbReference>
<dbReference type="STRING" id="341036.SAMN05660649_02092"/>
<dbReference type="GO" id="GO:0019104">
    <property type="term" value="F:DNA N-glycosylase activity"/>
    <property type="evidence" value="ECO:0007669"/>
    <property type="project" value="InterPro"/>
</dbReference>
<evidence type="ECO:0000259" key="1">
    <source>
        <dbReference type="Pfam" id="PF01149"/>
    </source>
</evidence>
<dbReference type="GO" id="GO:0008270">
    <property type="term" value="F:zinc ion binding"/>
    <property type="evidence" value="ECO:0007669"/>
    <property type="project" value="InterPro"/>
</dbReference>
<evidence type="ECO:0000313" key="3">
    <source>
        <dbReference type="Proteomes" id="UP000199337"/>
    </source>
</evidence>
<dbReference type="Proteomes" id="UP000199337">
    <property type="component" value="Unassembled WGS sequence"/>
</dbReference>
<protein>
    <recommendedName>
        <fullName evidence="1">Formamidopyrimidine-DNA glycosylase catalytic domain-containing protein</fullName>
    </recommendedName>
</protein>
<dbReference type="Pfam" id="PF01149">
    <property type="entry name" value="Fapy_DNA_glyco"/>
    <property type="match status" value="1"/>
</dbReference>
<feature type="domain" description="Formamidopyrimidine-DNA glycosylase catalytic" evidence="1">
    <location>
        <begin position="1"/>
        <end position="54"/>
    </location>
</feature>
<dbReference type="AlphaFoldDB" id="A0A1I2T0A8"/>
<reference evidence="3" key="1">
    <citation type="submission" date="2016-10" db="EMBL/GenBank/DDBJ databases">
        <authorList>
            <person name="Varghese N."/>
            <person name="Submissions S."/>
        </authorList>
    </citation>
    <scope>NUCLEOTIDE SEQUENCE [LARGE SCALE GENOMIC DNA]</scope>
    <source>
        <strain evidence="3">DSM 17038</strain>
    </source>
</reference>
<gene>
    <name evidence="2" type="ORF">SAMN05660649_02092</name>
</gene>
<sequence>MPELPEIFQLSEQMNREFRDKTIKDFHVIQEKCLNMPAADFISILTDKRIEMLKNSRIMPGILSYWYPPALRHGRSVFCLANH</sequence>
<dbReference type="InterPro" id="IPR012319">
    <property type="entry name" value="FPG_cat"/>
</dbReference>
<accession>A0A1I2T0A8</accession>
<dbReference type="EMBL" id="FOOX01000006">
    <property type="protein sequence ID" value="SFG58278.1"/>
    <property type="molecule type" value="Genomic_DNA"/>
</dbReference>
<dbReference type="InterPro" id="IPR035937">
    <property type="entry name" value="FPG_N"/>
</dbReference>
<keyword evidence="3" id="KW-1185">Reference proteome</keyword>
<dbReference type="GO" id="GO:0006284">
    <property type="term" value="P:base-excision repair"/>
    <property type="evidence" value="ECO:0007669"/>
    <property type="project" value="InterPro"/>
</dbReference>
<dbReference type="RefSeq" id="WP_174549948.1">
    <property type="nucleotide sequence ID" value="NZ_FOOX01000006.1"/>
</dbReference>